<keyword evidence="2" id="KW-1185">Reference proteome</keyword>
<dbReference type="Gene3D" id="3.30.565.10">
    <property type="entry name" value="Histidine kinase-like ATPase, C-terminal domain"/>
    <property type="match status" value="1"/>
</dbReference>
<comment type="caution">
    <text evidence="1">The sequence shown here is derived from an EMBL/GenBank/DDBJ whole genome shotgun (WGS) entry which is preliminary data.</text>
</comment>
<dbReference type="InterPro" id="IPR036890">
    <property type="entry name" value="HATPase_C_sf"/>
</dbReference>
<dbReference type="GO" id="GO:0005524">
    <property type="term" value="F:ATP binding"/>
    <property type="evidence" value="ECO:0007669"/>
    <property type="project" value="UniProtKB-KW"/>
</dbReference>
<dbReference type="EMBL" id="VYVN01000002">
    <property type="protein sequence ID" value="KAA9242095.1"/>
    <property type="molecule type" value="Genomic_DNA"/>
</dbReference>
<accession>A0A5N1BPS4</accession>
<dbReference type="SUPFAM" id="SSF55874">
    <property type="entry name" value="ATPase domain of HSP90 chaperone/DNA topoisomerase II/histidine kinase"/>
    <property type="match status" value="1"/>
</dbReference>
<dbReference type="Proteomes" id="UP000326476">
    <property type="component" value="Unassembled WGS sequence"/>
</dbReference>
<dbReference type="AlphaFoldDB" id="A0A5N1BPS4"/>
<proteinExistence type="predicted"/>
<organism evidence="1 2">
    <name type="scientific">Aerococcus tenax</name>
    <dbReference type="NCBI Taxonomy" id="3078812"/>
    <lineage>
        <taxon>Bacteria</taxon>
        <taxon>Bacillati</taxon>
        <taxon>Bacillota</taxon>
        <taxon>Bacilli</taxon>
        <taxon>Lactobacillales</taxon>
        <taxon>Aerococcaceae</taxon>
        <taxon>Aerococcus</taxon>
    </lineage>
</organism>
<keyword evidence="1" id="KW-0547">Nucleotide-binding</keyword>
<reference evidence="2" key="1">
    <citation type="submission" date="2019-09" db="EMBL/GenBank/DDBJ databases">
        <title>Draft genome sequence assemblies of isolates from the urinary tract.</title>
        <authorList>
            <person name="Mores C.R."/>
            <person name="Putonti C."/>
            <person name="Wolfe A.J."/>
        </authorList>
    </citation>
    <scope>NUCLEOTIDE SEQUENCE [LARGE SCALE GENOMIC DNA]</scope>
    <source>
        <strain evidence="2">UMB8614</strain>
    </source>
</reference>
<gene>
    <name evidence="1" type="ORF">F6I34_01185</name>
</gene>
<evidence type="ECO:0000313" key="2">
    <source>
        <dbReference type="Proteomes" id="UP000326476"/>
    </source>
</evidence>
<protein>
    <submittedName>
        <fullName evidence="1">ATP-binding protein</fullName>
    </submittedName>
</protein>
<evidence type="ECO:0000313" key="1">
    <source>
        <dbReference type="EMBL" id="KAA9242095.1"/>
    </source>
</evidence>
<keyword evidence="1" id="KW-0067">ATP-binding</keyword>
<name>A0A5N1BPS4_9LACT</name>
<sequence length="89" mass="9766">MSLDDKGFLVIKNDLAQPLSRPLADLFQRFQQGSDYRQSGGSGLGLNIVQSAAKKMGIKMAGDIQNEQFMISLDFPEILLKEESESDGS</sequence>